<dbReference type="AlphaFoldDB" id="A0A6J7H9U7"/>
<evidence type="ECO:0000313" key="3">
    <source>
        <dbReference type="EMBL" id="CAB4913100.1"/>
    </source>
</evidence>
<feature type="domain" description="Fibronectin type-III" evidence="2">
    <location>
        <begin position="225"/>
        <end position="320"/>
    </location>
</feature>
<dbReference type="PANTHER" id="PTHR46708">
    <property type="entry name" value="TENASCIN"/>
    <property type="match status" value="1"/>
</dbReference>
<dbReference type="InterPro" id="IPR050991">
    <property type="entry name" value="ECM_Regulatory_Proteins"/>
</dbReference>
<dbReference type="CDD" id="cd00063">
    <property type="entry name" value="FN3"/>
    <property type="match status" value="2"/>
</dbReference>
<organism evidence="3">
    <name type="scientific">freshwater metagenome</name>
    <dbReference type="NCBI Taxonomy" id="449393"/>
    <lineage>
        <taxon>unclassified sequences</taxon>
        <taxon>metagenomes</taxon>
        <taxon>ecological metagenomes</taxon>
    </lineage>
</organism>
<dbReference type="SMART" id="SM00060">
    <property type="entry name" value="FN3"/>
    <property type="match status" value="2"/>
</dbReference>
<dbReference type="PROSITE" id="PS50853">
    <property type="entry name" value="FN3"/>
    <property type="match status" value="2"/>
</dbReference>
<dbReference type="Gene3D" id="2.60.40.10">
    <property type="entry name" value="Immunoglobulins"/>
    <property type="match status" value="2"/>
</dbReference>
<accession>A0A6J7H9U7</accession>
<evidence type="ECO:0000259" key="2">
    <source>
        <dbReference type="PROSITE" id="PS50853"/>
    </source>
</evidence>
<dbReference type="PANTHER" id="PTHR46708:SF2">
    <property type="entry name" value="FIBRONECTIN TYPE-III DOMAIN-CONTAINING PROTEIN"/>
    <property type="match status" value="1"/>
</dbReference>
<dbReference type="SUPFAM" id="SSF49265">
    <property type="entry name" value="Fibronectin type III"/>
    <property type="match status" value="1"/>
</dbReference>
<name>A0A6J7H9U7_9ZZZZ</name>
<dbReference type="EMBL" id="CAFBMR010000031">
    <property type="protein sequence ID" value="CAB4913100.1"/>
    <property type="molecule type" value="Genomic_DNA"/>
</dbReference>
<keyword evidence="1" id="KW-0677">Repeat</keyword>
<dbReference type="InterPro" id="IPR013783">
    <property type="entry name" value="Ig-like_fold"/>
</dbReference>
<sequence length="320" mass="33094">MDPVERQRDSTYAVSVVAYRGESGGTKSDTVQTTVNQTPDLSNFTVAGTLQSGKTLRVNGLSVVGFPTPTVAYQWQSAASASGPWLNVDTTTATYELMKPDVGRYLRVVVTATNGIGAGDRQVSNVLGPILNLAGGTENVAQPIAGLRGVAGDGKVTLTWEQVKGVTADTYTISITGGGPKKTVVVSGTLLTKVVTGLDNGTTYKFTVVATGNSESLSRVIEEMPIGLLGKVSKVSAVVDATTLTLKWTRPAGTSPVAAYRVVLDSATKGAPDIEVVATSPSATIAKLVKGASYRLSITGRNSLGLGTVYAHSTVVKVAK</sequence>
<dbReference type="Gene3D" id="2.60.40.2700">
    <property type="match status" value="1"/>
</dbReference>
<dbReference type="InterPro" id="IPR003961">
    <property type="entry name" value="FN3_dom"/>
</dbReference>
<reference evidence="3" key="1">
    <citation type="submission" date="2020-05" db="EMBL/GenBank/DDBJ databases">
        <authorList>
            <person name="Chiriac C."/>
            <person name="Salcher M."/>
            <person name="Ghai R."/>
            <person name="Kavagutti S V."/>
        </authorList>
    </citation>
    <scope>NUCLEOTIDE SEQUENCE</scope>
</reference>
<dbReference type="Pfam" id="PF00041">
    <property type="entry name" value="fn3"/>
    <property type="match status" value="1"/>
</dbReference>
<protein>
    <submittedName>
        <fullName evidence="3">Unannotated protein</fullName>
    </submittedName>
</protein>
<gene>
    <name evidence="3" type="ORF">UFOPK3610_00946</name>
</gene>
<feature type="domain" description="Fibronectin type-III" evidence="2">
    <location>
        <begin position="140"/>
        <end position="224"/>
    </location>
</feature>
<proteinExistence type="predicted"/>
<evidence type="ECO:0000256" key="1">
    <source>
        <dbReference type="ARBA" id="ARBA00022737"/>
    </source>
</evidence>
<dbReference type="InterPro" id="IPR036116">
    <property type="entry name" value="FN3_sf"/>
</dbReference>